<evidence type="ECO:0000313" key="2">
    <source>
        <dbReference type="WBParaSite" id="nRc.2.0.1.t05448-RA"/>
    </source>
</evidence>
<evidence type="ECO:0000313" key="1">
    <source>
        <dbReference type="Proteomes" id="UP000887565"/>
    </source>
</evidence>
<reference evidence="2" key="1">
    <citation type="submission" date="2022-11" db="UniProtKB">
        <authorList>
            <consortium name="WormBaseParasite"/>
        </authorList>
    </citation>
    <scope>IDENTIFICATION</scope>
</reference>
<protein>
    <submittedName>
        <fullName evidence="2">Uncharacterized protein</fullName>
    </submittedName>
</protein>
<keyword evidence="1" id="KW-1185">Reference proteome</keyword>
<dbReference type="AlphaFoldDB" id="A0A915HVL0"/>
<name>A0A915HVL0_ROMCU</name>
<proteinExistence type="predicted"/>
<organism evidence="1 2">
    <name type="scientific">Romanomermis culicivorax</name>
    <name type="common">Nematode worm</name>
    <dbReference type="NCBI Taxonomy" id="13658"/>
    <lineage>
        <taxon>Eukaryota</taxon>
        <taxon>Metazoa</taxon>
        <taxon>Ecdysozoa</taxon>
        <taxon>Nematoda</taxon>
        <taxon>Enoplea</taxon>
        <taxon>Dorylaimia</taxon>
        <taxon>Mermithida</taxon>
        <taxon>Mermithoidea</taxon>
        <taxon>Mermithidae</taxon>
        <taxon>Romanomermis</taxon>
    </lineage>
</organism>
<dbReference type="WBParaSite" id="nRc.2.0.1.t05448-RA">
    <property type="protein sequence ID" value="nRc.2.0.1.t05448-RA"/>
    <property type="gene ID" value="nRc.2.0.1.g05448"/>
</dbReference>
<sequence>MWPPTGIPYVSSSIATKFSKQANVPRLILDGLTIVTWSAGNFRANNSAVRSKHQDFAYTLFSGCFDISDSYV</sequence>
<dbReference type="Proteomes" id="UP000887565">
    <property type="component" value="Unplaced"/>
</dbReference>
<accession>A0A915HVL0</accession>